<accession>A0A1F5Y077</accession>
<reference evidence="2 3" key="1">
    <citation type="journal article" date="2016" name="Nat. Commun.">
        <title>Thousands of microbial genomes shed light on interconnected biogeochemical processes in an aquifer system.</title>
        <authorList>
            <person name="Anantharaman K."/>
            <person name="Brown C.T."/>
            <person name="Hug L.A."/>
            <person name="Sharon I."/>
            <person name="Castelle C.J."/>
            <person name="Probst A.J."/>
            <person name="Thomas B.C."/>
            <person name="Singh A."/>
            <person name="Wilkins M.J."/>
            <person name="Karaoz U."/>
            <person name="Brodie E.L."/>
            <person name="Williams K.H."/>
            <person name="Hubbard S.S."/>
            <person name="Banfield J.F."/>
        </authorList>
    </citation>
    <scope>NUCLEOTIDE SEQUENCE [LARGE SCALE GENOMIC DNA]</scope>
</reference>
<keyword evidence="1" id="KW-1133">Transmembrane helix</keyword>
<dbReference type="AlphaFoldDB" id="A0A1F5Y077"/>
<keyword evidence="1" id="KW-0812">Transmembrane</keyword>
<evidence type="ECO:0000313" key="3">
    <source>
        <dbReference type="Proteomes" id="UP000178894"/>
    </source>
</evidence>
<protein>
    <submittedName>
        <fullName evidence="2">Uncharacterized protein</fullName>
    </submittedName>
</protein>
<name>A0A1F5Y077_9BACT</name>
<comment type="caution">
    <text evidence="2">The sequence shown here is derived from an EMBL/GenBank/DDBJ whole genome shotgun (WGS) entry which is preliminary data.</text>
</comment>
<dbReference type="InterPro" id="IPR011050">
    <property type="entry name" value="Pectin_lyase_fold/virulence"/>
</dbReference>
<dbReference type="Proteomes" id="UP000178894">
    <property type="component" value="Unassembled WGS sequence"/>
</dbReference>
<evidence type="ECO:0000256" key="1">
    <source>
        <dbReference type="SAM" id="Phobius"/>
    </source>
</evidence>
<keyword evidence="1" id="KW-0472">Membrane</keyword>
<dbReference type="SUPFAM" id="SSF51126">
    <property type="entry name" value="Pectin lyase-like"/>
    <property type="match status" value="1"/>
</dbReference>
<dbReference type="EMBL" id="MFIQ01000026">
    <property type="protein sequence ID" value="OGF93251.1"/>
    <property type="molecule type" value="Genomic_DNA"/>
</dbReference>
<dbReference type="SMART" id="SM00710">
    <property type="entry name" value="PbH1"/>
    <property type="match status" value="5"/>
</dbReference>
<sequence>MKKLLIYIIILLLIVIAALFIWFKYINDSGLDTSRPGSSSTTINDLSATILPMCAESLITPNTDAIYYVAVNEPGADNEQCDGLAPTNEGGNHCPFKDFTSSRVREKLFLTSEGNFGTKSVTVKVRKGTYFIHPLKLFPKEPLQPLIIHANGQSDTESVVLMNYNGEEAIIDGTCPTNIATCNYPDAPGKIWTIFEIYGSNVIVQGLTFDNAYGRNIQIGAINTHIRCNKLIGSYSEDSDSIKATDDKGPVYIYGNEFSGPNEQAIDGTKARDWIVENNTVRDGGGFGFKFGARNVLIRNNRFLNLKIEKPILALGADGSSKHLNDYEAYDIRAEGNTFENVHSAVGISHCLNCSFNNNSVTRAKIGVDFGTENPAHTDGCRNGQGCLPSTDIKIFNNRFRGIRYPEININNVFISADSSRVSNLEAGSNLYCVPRGEQPIFWRGGVIPQDLIRDLAVWQEKLQTDYTSQIAAAGDPECINW</sequence>
<dbReference type="InterPro" id="IPR012334">
    <property type="entry name" value="Pectin_lyas_fold"/>
</dbReference>
<organism evidence="2 3">
    <name type="scientific">Candidatus Giovannonibacteria bacterium RIFCSPLOWO2_12_FULL_44_15</name>
    <dbReference type="NCBI Taxonomy" id="1798364"/>
    <lineage>
        <taxon>Bacteria</taxon>
        <taxon>Candidatus Giovannoniibacteriota</taxon>
    </lineage>
</organism>
<proteinExistence type="predicted"/>
<gene>
    <name evidence="2" type="ORF">A3G54_01445</name>
</gene>
<evidence type="ECO:0000313" key="2">
    <source>
        <dbReference type="EMBL" id="OGF93251.1"/>
    </source>
</evidence>
<dbReference type="InterPro" id="IPR006626">
    <property type="entry name" value="PbH1"/>
</dbReference>
<dbReference type="STRING" id="1798364.A3G54_01445"/>
<feature type="transmembrane region" description="Helical" evidence="1">
    <location>
        <begin position="5"/>
        <end position="25"/>
    </location>
</feature>
<dbReference type="Gene3D" id="2.160.20.10">
    <property type="entry name" value="Single-stranded right-handed beta-helix, Pectin lyase-like"/>
    <property type="match status" value="1"/>
</dbReference>